<dbReference type="GO" id="GO:0008726">
    <property type="term" value="F:alkanesulfonate monooxygenase activity"/>
    <property type="evidence" value="ECO:0007669"/>
    <property type="project" value="TreeGrafter"/>
</dbReference>
<evidence type="ECO:0000256" key="4">
    <source>
        <dbReference type="ARBA" id="ARBA00023033"/>
    </source>
</evidence>
<keyword evidence="4 6" id="KW-0503">Monooxygenase</keyword>
<protein>
    <submittedName>
        <fullName evidence="6">Alkanesulfonate monooxygenase</fullName>
    </submittedName>
</protein>
<dbReference type="AlphaFoldDB" id="A0A917IFP7"/>
<dbReference type="PANTHER" id="PTHR42847:SF9">
    <property type="entry name" value="BLL6451 PROTEIN"/>
    <property type="match status" value="1"/>
</dbReference>
<evidence type="ECO:0000256" key="3">
    <source>
        <dbReference type="ARBA" id="ARBA00023002"/>
    </source>
</evidence>
<dbReference type="InterPro" id="IPR050172">
    <property type="entry name" value="SsuD_RutA_monooxygenase"/>
</dbReference>
<dbReference type="InterPro" id="IPR011251">
    <property type="entry name" value="Luciferase-like_dom"/>
</dbReference>
<keyword evidence="1" id="KW-0285">Flavoprotein</keyword>
<dbReference type="Gene3D" id="3.20.20.30">
    <property type="entry name" value="Luciferase-like domain"/>
    <property type="match status" value="1"/>
</dbReference>
<dbReference type="Proteomes" id="UP000657592">
    <property type="component" value="Unassembled WGS sequence"/>
</dbReference>
<evidence type="ECO:0000259" key="5">
    <source>
        <dbReference type="Pfam" id="PF00296"/>
    </source>
</evidence>
<dbReference type="SUPFAM" id="SSF51679">
    <property type="entry name" value="Bacterial luciferase-like"/>
    <property type="match status" value="1"/>
</dbReference>
<dbReference type="RefSeq" id="WP_188755588.1">
    <property type="nucleotide sequence ID" value="NZ_BMJY01000004.1"/>
</dbReference>
<keyword evidence="3" id="KW-0560">Oxidoreductase</keyword>
<keyword evidence="2" id="KW-0288">FMN</keyword>
<evidence type="ECO:0000313" key="6">
    <source>
        <dbReference type="EMBL" id="GGH41722.1"/>
    </source>
</evidence>
<evidence type="ECO:0000256" key="1">
    <source>
        <dbReference type="ARBA" id="ARBA00022630"/>
    </source>
</evidence>
<dbReference type="EMBL" id="BMJY01000004">
    <property type="protein sequence ID" value="GGH41722.1"/>
    <property type="molecule type" value="Genomic_DNA"/>
</dbReference>
<comment type="caution">
    <text evidence="6">The sequence shown here is derived from an EMBL/GenBank/DDBJ whole genome shotgun (WGS) entry which is preliminary data.</text>
</comment>
<dbReference type="PANTHER" id="PTHR42847">
    <property type="entry name" value="ALKANESULFONATE MONOOXYGENASE"/>
    <property type="match status" value="1"/>
</dbReference>
<proteinExistence type="predicted"/>
<dbReference type="InterPro" id="IPR036661">
    <property type="entry name" value="Luciferase-like_sf"/>
</dbReference>
<sequence>MTIEILGMVSTSYGSESVGSADGPIVDERYLTDFARAHDAAGFDRVLVAHSSASPDAFAVAQHVLQRTERAGVLVAHRPGFAAPTQVARRLATLDHLSGGGRVAIHHITGGSDADQARDGDFVAKDARYRRTAEFIQLVRRTLSSDEPFDFDGEFYRVKDAFSPLKPATEHGIPNFFGGLSDAAVETGAAHADVYALWAEPLAATKAHVDRIRRRAAELGRDIGFSVSLRPIVGRTEDEAWQRADEHYRAVKARVDGGVLGDNRTWRVGKDERNDAVGRRLLHAHALQKDVHDERLWFGINRLTGAAGNSTGPVGTPGQVVESLLKYYDLGIRRFLIRGYDPLRDVQEWGEELIPLLRERAAQREPIAAVA</sequence>
<accession>A0A917IFP7</accession>
<reference evidence="6" key="1">
    <citation type="journal article" date="2014" name="Int. J. Syst. Evol. Microbiol.">
        <title>Complete genome sequence of Corynebacterium casei LMG S-19264T (=DSM 44701T), isolated from a smear-ripened cheese.</title>
        <authorList>
            <consortium name="US DOE Joint Genome Institute (JGI-PGF)"/>
            <person name="Walter F."/>
            <person name="Albersmeier A."/>
            <person name="Kalinowski J."/>
            <person name="Ruckert C."/>
        </authorList>
    </citation>
    <scope>NUCLEOTIDE SEQUENCE</scope>
    <source>
        <strain evidence="6">CGMCC 1.15794</strain>
    </source>
</reference>
<dbReference type="CDD" id="cd01094">
    <property type="entry name" value="Alkanesulfonate_monoxygenase"/>
    <property type="match status" value="1"/>
</dbReference>
<reference evidence="6" key="2">
    <citation type="submission" date="2020-09" db="EMBL/GenBank/DDBJ databases">
        <authorList>
            <person name="Sun Q."/>
            <person name="Zhou Y."/>
        </authorList>
    </citation>
    <scope>NUCLEOTIDE SEQUENCE</scope>
    <source>
        <strain evidence="6">CGMCC 1.15794</strain>
    </source>
</reference>
<keyword evidence="7" id="KW-1185">Reference proteome</keyword>
<dbReference type="Pfam" id="PF00296">
    <property type="entry name" value="Bac_luciferase"/>
    <property type="match status" value="1"/>
</dbReference>
<dbReference type="GO" id="GO:0046306">
    <property type="term" value="P:alkanesulfonate catabolic process"/>
    <property type="evidence" value="ECO:0007669"/>
    <property type="project" value="TreeGrafter"/>
</dbReference>
<name>A0A917IFP7_9MICO</name>
<feature type="domain" description="Luciferase-like" evidence="5">
    <location>
        <begin position="27"/>
        <end position="333"/>
    </location>
</feature>
<organism evidence="6 7">
    <name type="scientific">Microbacterium album</name>
    <dbReference type="NCBI Taxonomy" id="2053191"/>
    <lineage>
        <taxon>Bacteria</taxon>
        <taxon>Bacillati</taxon>
        <taxon>Actinomycetota</taxon>
        <taxon>Actinomycetes</taxon>
        <taxon>Micrococcales</taxon>
        <taxon>Microbacteriaceae</taxon>
        <taxon>Microbacterium</taxon>
    </lineage>
</organism>
<gene>
    <name evidence="6" type="ORF">GCM10010921_14460</name>
</gene>
<evidence type="ECO:0000256" key="2">
    <source>
        <dbReference type="ARBA" id="ARBA00022643"/>
    </source>
</evidence>
<evidence type="ECO:0000313" key="7">
    <source>
        <dbReference type="Proteomes" id="UP000657592"/>
    </source>
</evidence>